<evidence type="ECO:0008006" key="3">
    <source>
        <dbReference type="Google" id="ProtNLM"/>
    </source>
</evidence>
<keyword evidence="2" id="KW-1185">Reference proteome</keyword>
<dbReference type="Gene3D" id="3.40.50.1820">
    <property type="entry name" value="alpha/beta hydrolase"/>
    <property type="match status" value="1"/>
</dbReference>
<evidence type="ECO:0000313" key="1">
    <source>
        <dbReference type="EMBL" id="CAG4890071.1"/>
    </source>
</evidence>
<gene>
    <name evidence="1" type="ORF">LMG31841_00979</name>
</gene>
<dbReference type="InterPro" id="IPR029058">
    <property type="entry name" value="AB_hydrolase_fold"/>
</dbReference>
<reference evidence="1" key="1">
    <citation type="submission" date="2021-04" db="EMBL/GenBank/DDBJ databases">
        <authorList>
            <person name="Vanwijnsberghe S."/>
        </authorList>
    </citation>
    <scope>NUCLEOTIDE SEQUENCE</scope>
    <source>
        <strain evidence="1">LMG 31841</strain>
    </source>
</reference>
<dbReference type="Proteomes" id="UP000789704">
    <property type="component" value="Unassembled WGS sequence"/>
</dbReference>
<name>A0A9N8RU64_9BURK</name>
<accession>A0A9N8RU64</accession>
<dbReference type="EMBL" id="CAJQZC010000002">
    <property type="protein sequence ID" value="CAG4890071.1"/>
    <property type="molecule type" value="Genomic_DNA"/>
</dbReference>
<protein>
    <recommendedName>
        <fullName evidence="3">Alpha/beta hydrolase</fullName>
    </recommendedName>
</protein>
<evidence type="ECO:0000313" key="2">
    <source>
        <dbReference type="Proteomes" id="UP000789704"/>
    </source>
</evidence>
<proteinExistence type="predicted"/>
<organism evidence="1 2">
    <name type="scientific">Paraburkholderia saeva</name>
    <dbReference type="NCBI Taxonomy" id="2777537"/>
    <lineage>
        <taxon>Bacteria</taxon>
        <taxon>Pseudomonadati</taxon>
        <taxon>Pseudomonadota</taxon>
        <taxon>Betaproteobacteria</taxon>
        <taxon>Burkholderiales</taxon>
        <taxon>Burkholderiaceae</taxon>
        <taxon>Paraburkholderia</taxon>
    </lineage>
</organism>
<dbReference type="AlphaFoldDB" id="A0A9N8RU64"/>
<comment type="caution">
    <text evidence="1">The sequence shown here is derived from an EMBL/GenBank/DDBJ whole genome shotgun (WGS) entry which is preliminary data.</text>
</comment>
<sequence length="73" mass="8041">MHLYRETSQAAGTTRLAVQDYGGTGEFIWLLHGAGRSAADWLPMAPLPAGHGRVIATNLRPLPAPRYNRARTW</sequence>
<dbReference type="SUPFAM" id="SSF53474">
    <property type="entry name" value="alpha/beta-Hydrolases"/>
    <property type="match status" value="1"/>
</dbReference>